<dbReference type="EMBL" id="CP048113">
    <property type="protein sequence ID" value="QHS63152.1"/>
    <property type="molecule type" value="Genomic_DNA"/>
</dbReference>
<sequence length="302" mass="35598">MYNFSHLAFLINEDIPKQLHKTNVLSNHFINRIITPGAWKRANLDMQLLSTVKSAPNEEAIRIAIRSTQYDIVALTDKLIQWLPDGESEWMHNYSPGDETGNTFKYLHKVLYDLFVYMEANFPRYMDREYRLPAYSKHLHSIQVIDALVTVKISPLFRSLDSRLQQIVLAPLEEAILPAPDAPLTYNRRHYTARLARELVRFVRDENGDEKQLHDRLQCIDFNCKEYIGYLTTQFAATYANSNIREQYIWLITQRKRTAHLLVEDGISFMADQQPLKIHLDNWFKWEIYYIRQLMQLETAGN</sequence>
<dbReference type="RefSeq" id="WP_162334875.1">
    <property type="nucleotide sequence ID" value="NZ_CP048113.1"/>
</dbReference>
<evidence type="ECO:0000313" key="1">
    <source>
        <dbReference type="EMBL" id="QHS63152.1"/>
    </source>
</evidence>
<dbReference type="AlphaFoldDB" id="A0A6B9ZL83"/>
<keyword evidence="2" id="KW-1185">Reference proteome</keyword>
<proteinExistence type="predicted"/>
<dbReference type="KEGG" id="chih:GWR21_27260"/>
<dbReference type="Proteomes" id="UP000476411">
    <property type="component" value="Chromosome"/>
</dbReference>
<protein>
    <submittedName>
        <fullName evidence="1">Uncharacterized protein</fullName>
    </submittedName>
</protein>
<evidence type="ECO:0000313" key="2">
    <source>
        <dbReference type="Proteomes" id="UP000476411"/>
    </source>
</evidence>
<gene>
    <name evidence="1" type="ORF">GWR21_27260</name>
</gene>
<organism evidence="1 2">
    <name type="scientific">Chitinophaga agri</name>
    <dbReference type="NCBI Taxonomy" id="2703787"/>
    <lineage>
        <taxon>Bacteria</taxon>
        <taxon>Pseudomonadati</taxon>
        <taxon>Bacteroidota</taxon>
        <taxon>Chitinophagia</taxon>
        <taxon>Chitinophagales</taxon>
        <taxon>Chitinophagaceae</taxon>
        <taxon>Chitinophaga</taxon>
    </lineage>
</organism>
<reference evidence="1 2" key="1">
    <citation type="submission" date="2020-01" db="EMBL/GenBank/DDBJ databases">
        <title>Complete genome sequence of Chitinophaga sp. H33E-04 isolated from quinoa roots.</title>
        <authorList>
            <person name="Weon H.-Y."/>
            <person name="Lee S.A."/>
        </authorList>
    </citation>
    <scope>NUCLEOTIDE SEQUENCE [LARGE SCALE GENOMIC DNA]</scope>
    <source>
        <strain evidence="1 2">H33E-04</strain>
    </source>
</reference>
<accession>A0A6B9ZL83</accession>
<name>A0A6B9ZL83_9BACT</name>